<evidence type="ECO:0000256" key="1">
    <source>
        <dbReference type="ARBA" id="ARBA00022737"/>
    </source>
</evidence>
<keyword evidence="1" id="KW-0677">Repeat</keyword>
<keyword evidence="4" id="KW-1185">Reference proteome</keyword>
<dbReference type="EMBL" id="JAKNSF020000064">
    <property type="protein sequence ID" value="KAK7722873.1"/>
    <property type="molecule type" value="Genomic_DNA"/>
</dbReference>
<feature type="domain" description="NACHT" evidence="2">
    <location>
        <begin position="188"/>
        <end position="316"/>
    </location>
</feature>
<gene>
    <name evidence="3" type="ORF">SLS63_009147</name>
</gene>
<evidence type="ECO:0000259" key="2">
    <source>
        <dbReference type="PROSITE" id="PS50837"/>
    </source>
</evidence>
<dbReference type="InterPro" id="IPR007111">
    <property type="entry name" value="NACHT_NTPase"/>
</dbReference>
<dbReference type="InterPro" id="IPR056884">
    <property type="entry name" value="NPHP3-like_N"/>
</dbReference>
<dbReference type="SUPFAM" id="SSF52540">
    <property type="entry name" value="P-loop containing nucleoside triphosphate hydrolases"/>
    <property type="match status" value="1"/>
</dbReference>
<dbReference type="PROSITE" id="PS50837">
    <property type="entry name" value="NACHT"/>
    <property type="match status" value="1"/>
</dbReference>
<name>A0ABR1P0P1_DIAER</name>
<protein>
    <recommendedName>
        <fullName evidence="2">NACHT domain-containing protein</fullName>
    </recommendedName>
</protein>
<reference evidence="3 4" key="1">
    <citation type="submission" date="2024-02" db="EMBL/GenBank/DDBJ databases">
        <title>De novo assembly and annotation of 12 fungi associated with fruit tree decline syndrome in Ontario, Canada.</title>
        <authorList>
            <person name="Sulman M."/>
            <person name="Ellouze W."/>
            <person name="Ilyukhin E."/>
        </authorList>
    </citation>
    <scope>NUCLEOTIDE SEQUENCE [LARGE SCALE GENOMIC DNA]</scope>
    <source>
        <strain evidence="3 4">M169</strain>
    </source>
</reference>
<dbReference type="Proteomes" id="UP001430848">
    <property type="component" value="Unassembled WGS sequence"/>
</dbReference>
<dbReference type="PANTHER" id="PTHR10039:SF15">
    <property type="entry name" value="NACHT DOMAIN-CONTAINING PROTEIN"/>
    <property type="match status" value="1"/>
</dbReference>
<evidence type="ECO:0000313" key="4">
    <source>
        <dbReference type="Proteomes" id="UP001430848"/>
    </source>
</evidence>
<evidence type="ECO:0000313" key="3">
    <source>
        <dbReference type="EMBL" id="KAK7722873.1"/>
    </source>
</evidence>
<accession>A0ABR1P0P1</accession>
<comment type="caution">
    <text evidence="3">The sequence shown here is derived from an EMBL/GenBank/DDBJ whole genome shotgun (WGS) entry which is preliminary data.</text>
</comment>
<dbReference type="Pfam" id="PF24883">
    <property type="entry name" value="NPHP3_N"/>
    <property type="match status" value="1"/>
</dbReference>
<dbReference type="InterPro" id="IPR027417">
    <property type="entry name" value="P-loop_NTPase"/>
</dbReference>
<organism evidence="3 4">
    <name type="scientific">Diaporthe eres</name>
    <name type="common">Phomopsis oblonga</name>
    <dbReference type="NCBI Taxonomy" id="83184"/>
    <lineage>
        <taxon>Eukaryota</taxon>
        <taxon>Fungi</taxon>
        <taxon>Dikarya</taxon>
        <taxon>Ascomycota</taxon>
        <taxon>Pezizomycotina</taxon>
        <taxon>Sordariomycetes</taxon>
        <taxon>Sordariomycetidae</taxon>
        <taxon>Diaporthales</taxon>
        <taxon>Diaporthaceae</taxon>
        <taxon>Diaporthe</taxon>
        <taxon>Diaporthe eres species complex</taxon>
    </lineage>
</organism>
<proteinExistence type="predicted"/>
<dbReference type="Gene3D" id="3.40.50.300">
    <property type="entry name" value="P-loop containing nucleotide triphosphate hydrolases"/>
    <property type="match status" value="1"/>
</dbReference>
<dbReference type="PANTHER" id="PTHR10039">
    <property type="entry name" value="AMELOGENIN"/>
    <property type="match status" value="1"/>
</dbReference>
<sequence length="396" mass="44637">MADPLSIAASIAGVISLADIVFIRTRKYLSSAKNADKEVKELSQEVLLLSGALHSLSKLAQALDADGLKDQHIDNLRMHHIAACHATLDEVSKKLKKVEDNATKRKLVLSKTEEVQANTEKILEDAKKTREIITRIDQDSGRKTVIDYFLSYNPQQNYEMSLSLRHPRTGLWLTHKPEFQTWLEHPDSALWLSGIPGAGKTVLAGTIIEEALKRSSEDIAIAFFFCDYKNTQTQTPVNVLSALASQLAIQKEEAYGYLERYYRELHPKRALERCPAVSDLQRILKDMAKSFDHVYLIFDGLDECGNNTDSVIDDILDVIECSDNISTALLSRDEYNIRERLEDDFTGVEIAAHTEDITEYITSEIEKRISNKSLRIDDLNLKGEILERLIDGAKGM</sequence>